<feature type="domain" description="Gfo/Idh/MocA-like oxidoreductase N-terminal" evidence="1">
    <location>
        <begin position="2"/>
        <end position="86"/>
    </location>
</feature>
<feature type="domain" description="GFO/IDH/MocA-like oxidoreductase" evidence="2">
    <location>
        <begin position="125"/>
        <end position="228"/>
    </location>
</feature>
<dbReference type="InterPro" id="IPR051450">
    <property type="entry name" value="Gfo/Idh/MocA_Oxidoreductases"/>
</dbReference>
<protein>
    <submittedName>
        <fullName evidence="3">Oxidoreductase</fullName>
    </submittedName>
</protein>
<sequence>MKALVIGYGSIGSRHARVLSELGCDTAVISRRSVDFPVVFGEMESALSRHQPEYLVIANPTNQHHQVLQVLAAAGYSGRVLVEKPLFGGSMPVPQNAFRSLSVAYNLRFHPLIQRLHDLLAGETVISVQAYVGQFLPDWRPATDYRCSYSAKAAEGGGALRDLSHELDYLGWLFGTWSAVTAVGGHLSSLEIDSDDLFVLLMQTDRCPVVSVQVSYLDRVPRRRVTINTQHHAIEVDLVAGVLQIDGKVETVVVERDHTYREMHRAALSGNLAALCTVEEGLATLQLIEAAERANQQKEWIRR</sequence>
<dbReference type="Gene3D" id="3.40.50.720">
    <property type="entry name" value="NAD(P)-binding Rossmann-like Domain"/>
    <property type="match status" value="1"/>
</dbReference>
<organism evidence="3 4">
    <name type="scientific">Azonexus hydrophilus</name>
    <dbReference type="NCBI Taxonomy" id="418702"/>
    <lineage>
        <taxon>Bacteria</taxon>
        <taxon>Pseudomonadati</taxon>
        <taxon>Pseudomonadota</taxon>
        <taxon>Betaproteobacteria</taxon>
        <taxon>Rhodocyclales</taxon>
        <taxon>Azonexaceae</taxon>
        <taxon>Azonexus</taxon>
    </lineage>
</organism>
<dbReference type="Pfam" id="PF22725">
    <property type="entry name" value="GFO_IDH_MocA_C3"/>
    <property type="match status" value="1"/>
</dbReference>
<dbReference type="GO" id="GO:0000166">
    <property type="term" value="F:nucleotide binding"/>
    <property type="evidence" value="ECO:0007669"/>
    <property type="project" value="InterPro"/>
</dbReference>
<dbReference type="RefSeq" id="WP_076092735.1">
    <property type="nucleotide sequence ID" value="NZ_MTHD01000002.1"/>
</dbReference>
<dbReference type="PANTHER" id="PTHR43377:SF1">
    <property type="entry name" value="BILIVERDIN REDUCTASE A"/>
    <property type="match status" value="1"/>
</dbReference>
<dbReference type="EMBL" id="MTHD01000002">
    <property type="protein sequence ID" value="OMG54571.1"/>
    <property type="molecule type" value="Genomic_DNA"/>
</dbReference>
<dbReference type="InterPro" id="IPR000683">
    <property type="entry name" value="Gfo/Idh/MocA-like_OxRdtase_N"/>
</dbReference>
<dbReference type="Pfam" id="PF01408">
    <property type="entry name" value="GFO_IDH_MocA"/>
    <property type="match status" value="1"/>
</dbReference>
<dbReference type="OrthoDB" id="9793050at2"/>
<keyword evidence="4" id="KW-1185">Reference proteome</keyword>
<dbReference type="SUPFAM" id="SSF51735">
    <property type="entry name" value="NAD(P)-binding Rossmann-fold domains"/>
    <property type="match status" value="1"/>
</dbReference>
<dbReference type="STRING" id="418702.BJN45_04910"/>
<evidence type="ECO:0000259" key="1">
    <source>
        <dbReference type="Pfam" id="PF01408"/>
    </source>
</evidence>
<evidence type="ECO:0000313" key="3">
    <source>
        <dbReference type="EMBL" id="OMG54571.1"/>
    </source>
</evidence>
<gene>
    <name evidence="3" type="ORF">BJN45_04910</name>
</gene>
<name>A0A1R1I761_9RHOO</name>
<reference evidence="3 4" key="1">
    <citation type="submission" date="2016-10" db="EMBL/GenBank/DDBJ databases">
        <title>Alkaliphiles isolated from bioreactors.</title>
        <authorList>
            <person name="Salah Z."/>
            <person name="Rout S.P."/>
            <person name="Humphreys P.N."/>
        </authorList>
    </citation>
    <scope>NUCLEOTIDE SEQUENCE [LARGE SCALE GENOMIC DNA]</scope>
    <source>
        <strain evidence="3 4">ZS02</strain>
    </source>
</reference>
<evidence type="ECO:0000313" key="4">
    <source>
        <dbReference type="Proteomes" id="UP000187526"/>
    </source>
</evidence>
<dbReference type="AlphaFoldDB" id="A0A1R1I761"/>
<dbReference type="SUPFAM" id="SSF55347">
    <property type="entry name" value="Glyceraldehyde-3-phosphate dehydrogenase-like, C-terminal domain"/>
    <property type="match status" value="1"/>
</dbReference>
<dbReference type="Gene3D" id="3.30.360.10">
    <property type="entry name" value="Dihydrodipicolinate Reductase, domain 2"/>
    <property type="match status" value="1"/>
</dbReference>
<dbReference type="Proteomes" id="UP000187526">
    <property type="component" value="Unassembled WGS sequence"/>
</dbReference>
<evidence type="ECO:0000259" key="2">
    <source>
        <dbReference type="Pfam" id="PF22725"/>
    </source>
</evidence>
<dbReference type="PANTHER" id="PTHR43377">
    <property type="entry name" value="BILIVERDIN REDUCTASE A"/>
    <property type="match status" value="1"/>
</dbReference>
<proteinExistence type="predicted"/>
<dbReference type="InterPro" id="IPR055170">
    <property type="entry name" value="GFO_IDH_MocA-like_dom"/>
</dbReference>
<accession>A0A1R1I761</accession>
<dbReference type="InterPro" id="IPR036291">
    <property type="entry name" value="NAD(P)-bd_dom_sf"/>
</dbReference>
<comment type="caution">
    <text evidence="3">The sequence shown here is derived from an EMBL/GenBank/DDBJ whole genome shotgun (WGS) entry which is preliminary data.</text>
</comment>